<feature type="domain" description="Peptidase S8/S53" evidence="8">
    <location>
        <begin position="223"/>
        <end position="455"/>
    </location>
</feature>
<feature type="region of interest" description="Disordered" evidence="6">
    <location>
        <begin position="135"/>
        <end position="155"/>
    </location>
</feature>
<dbReference type="InterPro" id="IPR050131">
    <property type="entry name" value="Peptidase_S8_subtilisin-like"/>
</dbReference>
<gene>
    <name evidence="9" type="ORF">F960_01317</name>
</gene>
<dbReference type="Pfam" id="PF00082">
    <property type="entry name" value="Peptidase_S8"/>
    <property type="match status" value="1"/>
</dbReference>
<dbReference type="InterPro" id="IPR036852">
    <property type="entry name" value="Peptidase_S8/S53_dom_sf"/>
</dbReference>
<evidence type="ECO:0000256" key="1">
    <source>
        <dbReference type="ARBA" id="ARBA00011073"/>
    </source>
</evidence>
<dbReference type="STRING" id="202952.GCA_000747725_01431"/>
<name>N8ZLI6_9GAMM</name>
<evidence type="ECO:0000256" key="7">
    <source>
        <dbReference type="SAM" id="SignalP"/>
    </source>
</evidence>
<evidence type="ECO:0000256" key="6">
    <source>
        <dbReference type="SAM" id="MobiDB-lite"/>
    </source>
</evidence>
<keyword evidence="3" id="KW-0378">Hydrolase</keyword>
<dbReference type="GeneID" id="84208716"/>
<dbReference type="PANTHER" id="PTHR43806:SF11">
    <property type="entry name" value="CEREVISIN-RELATED"/>
    <property type="match status" value="1"/>
</dbReference>
<keyword evidence="10" id="KW-1185">Reference proteome</keyword>
<dbReference type="HOGENOM" id="CLU_018435_0_0_6"/>
<dbReference type="GO" id="GO:0004252">
    <property type="term" value="F:serine-type endopeptidase activity"/>
    <property type="evidence" value="ECO:0007669"/>
    <property type="project" value="InterPro"/>
</dbReference>
<comment type="similarity">
    <text evidence="1 5">Belongs to the peptidase S8 family.</text>
</comment>
<evidence type="ECO:0000259" key="8">
    <source>
        <dbReference type="Pfam" id="PF00082"/>
    </source>
</evidence>
<dbReference type="OrthoDB" id="9790784at2"/>
<dbReference type="Proteomes" id="UP000013117">
    <property type="component" value="Unassembled WGS sequence"/>
</dbReference>
<evidence type="ECO:0000256" key="4">
    <source>
        <dbReference type="ARBA" id="ARBA00022825"/>
    </source>
</evidence>
<reference evidence="9 10" key="1">
    <citation type="submission" date="2013-02" db="EMBL/GenBank/DDBJ databases">
        <title>The Genome Sequence of Acinetobacter gerneri CIP 107464.</title>
        <authorList>
            <consortium name="The Broad Institute Genome Sequencing Platform"/>
            <consortium name="The Broad Institute Genome Sequencing Center for Infectious Disease"/>
            <person name="Cerqueira G."/>
            <person name="Feldgarden M."/>
            <person name="Courvalin P."/>
            <person name="Perichon B."/>
            <person name="Grillot-Courvalin C."/>
            <person name="Clermont D."/>
            <person name="Rocha E."/>
            <person name="Yoon E.-J."/>
            <person name="Nemec A."/>
            <person name="Walker B."/>
            <person name="Young S.K."/>
            <person name="Zeng Q."/>
            <person name="Gargeya S."/>
            <person name="Fitzgerald M."/>
            <person name="Haas B."/>
            <person name="Abouelleil A."/>
            <person name="Alvarado L."/>
            <person name="Arachchi H.M."/>
            <person name="Berlin A.M."/>
            <person name="Chapman S.B."/>
            <person name="Dewar J."/>
            <person name="Goldberg J."/>
            <person name="Griggs A."/>
            <person name="Gujja S."/>
            <person name="Hansen M."/>
            <person name="Howarth C."/>
            <person name="Imamovic A."/>
            <person name="Larimer J."/>
            <person name="McCowan C."/>
            <person name="Murphy C."/>
            <person name="Neiman D."/>
            <person name="Pearson M."/>
            <person name="Priest M."/>
            <person name="Roberts A."/>
            <person name="Saif S."/>
            <person name="Shea T."/>
            <person name="Sisk P."/>
            <person name="Sykes S."/>
            <person name="Wortman J."/>
            <person name="Nusbaum C."/>
            <person name="Birren B."/>
        </authorList>
    </citation>
    <scope>NUCLEOTIDE SEQUENCE [LARGE SCALE GENOMIC DNA]</scope>
    <source>
        <strain evidence="9 10">CIP 107464</strain>
    </source>
</reference>
<feature type="chain" id="PRO_5004138111" description="Peptidase S8/S53 domain-containing protein" evidence="7">
    <location>
        <begin position="23"/>
        <end position="493"/>
    </location>
</feature>
<evidence type="ECO:0000256" key="2">
    <source>
        <dbReference type="ARBA" id="ARBA00022670"/>
    </source>
</evidence>
<comment type="caution">
    <text evidence="9">The sequence shown here is derived from an EMBL/GenBank/DDBJ whole genome shotgun (WGS) entry which is preliminary data.</text>
</comment>
<dbReference type="eggNOG" id="COG1404">
    <property type="taxonomic scope" value="Bacteria"/>
</dbReference>
<evidence type="ECO:0000313" key="10">
    <source>
        <dbReference type="Proteomes" id="UP000013117"/>
    </source>
</evidence>
<dbReference type="PROSITE" id="PS51892">
    <property type="entry name" value="SUBTILASE"/>
    <property type="match status" value="1"/>
</dbReference>
<dbReference type="InterPro" id="IPR000209">
    <property type="entry name" value="Peptidase_S8/S53_dom"/>
</dbReference>
<dbReference type="PANTHER" id="PTHR43806">
    <property type="entry name" value="PEPTIDASE S8"/>
    <property type="match status" value="1"/>
</dbReference>
<keyword evidence="2" id="KW-0645">Protease</keyword>
<comment type="caution">
    <text evidence="5">Lacks conserved residue(s) required for the propagation of feature annotation.</text>
</comment>
<dbReference type="InterPro" id="IPR023828">
    <property type="entry name" value="Peptidase_S8_Ser-AS"/>
</dbReference>
<proteinExistence type="inferred from homology"/>
<dbReference type="RefSeq" id="WP_004859355.1">
    <property type="nucleotide sequence ID" value="NZ_ASYY01000011.1"/>
</dbReference>
<evidence type="ECO:0000256" key="5">
    <source>
        <dbReference type="PROSITE-ProRule" id="PRU01240"/>
    </source>
</evidence>
<keyword evidence="7" id="KW-0732">Signal</keyword>
<dbReference type="GO" id="GO:0006508">
    <property type="term" value="P:proteolysis"/>
    <property type="evidence" value="ECO:0007669"/>
    <property type="project" value="UniProtKB-KW"/>
</dbReference>
<evidence type="ECO:0000256" key="3">
    <source>
        <dbReference type="ARBA" id="ARBA00022801"/>
    </source>
</evidence>
<feature type="signal peptide" evidence="7">
    <location>
        <begin position="1"/>
        <end position="22"/>
    </location>
</feature>
<dbReference type="EMBL" id="APPN01000054">
    <property type="protein sequence ID" value="ENV34579.1"/>
    <property type="molecule type" value="Genomic_DNA"/>
</dbReference>
<keyword evidence="4" id="KW-0720">Serine protease</keyword>
<accession>N8ZLI6</accession>
<dbReference type="Gene3D" id="3.40.50.200">
    <property type="entry name" value="Peptidase S8/S53 domain"/>
    <property type="match status" value="1"/>
</dbReference>
<dbReference type="PATRIC" id="fig|1120926.3.peg.1266"/>
<sequence length="493" mass="52999">MKLKHSAFLLTSIFGLPAISQAGNVDYYAQNGQSYPAIVIKYNKTGGRNYRTVNSNNLVDQNGKLIVSEKLFKSKAQTRSLNVDDDPNGLQRYHHIKLPADKRSDSVYINNLLKNLAKHSDIELVYPTTDPVPLSEGVAQRSASSPRAATSQRTPDFTSQQYYLNAPTQAPQGYVLGGINWQNVRYNVGAQGENITIISAESYHWNTNHSDLPASFRDFGTPPAINYHDTKSVGIMGAKDNGFGVTGIANKARFGHLLANHFDSSLPSIIEAGDALQAGDVIQVGMQVPATGIAGCDKQCLVPMEYQPAWYDAIKTLTDKGIIVIQAAGNSNVNLDMASFNRKFDRSFRDSGAIIAGALCAKDGQKASFSTYGKSVTSASWGCWDVVSTTSNNVAADLYNGGDNDQYTKSFAGTSSANPIIAGAAASLSGYAKARRLTLTPREVRTILASTGTTLKGSEGRVSDSTVVGTQPDLVRAFASVDKKLISTRSKSR</sequence>
<dbReference type="SUPFAM" id="SSF52743">
    <property type="entry name" value="Subtilisin-like"/>
    <property type="match status" value="1"/>
</dbReference>
<organism evidence="9 10">
    <name type="scientific">Acinetobacter gerneri DSM 14967 = CIP 107464 = MTCC 9824</name>
    <dbReference type="NCBI Taxonomy" id="1120926"/>
    <lineage>
        <taxon>Bacteria</taxon>
        <taxon>Pseudomonadati</taxon>
        <taxon>Pseudomonadota</taxon>
        <taxon>Gammaproteobacteria</taxon>
        <taxon>Moraxellales</taxon>
        <taxon>Moraxellaceae</taxon>
        <taxon>Acinetobacter</taxon>
    </lineage>
</organism>
<dbReference type="PROSITE" id="PS00138">
    <property type="entry name" value="SUBTILASE_SER"/>
    <property type="match status" value="1"/>
</dbReference>
<protein>
    <recommendedName>
        <fullName evidence="8">Peptidase S8/S53 domain-containing protein</fullName>
    </recommendedName>
</protein>
<evidence type="ECO:0000313" key="9">
    <source>
        <dbReference type="EMBL" id="ENV34579.1"/>
    </source>
</evidence>
<feature type="compositionally biased region" description="Polar residues" evidence="6">
    <location>
        <begin position="141"/>
        <end position="155"/>
    </location>
</feature>
<dbReference type="AlphaFoldDB" id="N8ZLI6"/>